<evidence type="ECO:0000313" key="2">
    <source>
        <dbReference type="Proteomes" id="UP001217754"/>
    </source>
</evidence>
<sequence>MTGGPAAVHALLRSALPHVPSKGFSLAAIRVAVEESVLLKQKAGEETATPTNVDRALERLFPGPDTAPTSGPRRLFAAWDQEAGTQMVSDAKTAFGADPKNNHDAFQGSVELLSDRLCASAVVQPHLLPAFTLLSSEPLLPLPSLVQRLGLSPRTVPFTGSLPNPGPLLQRYAALANQACFAAGMTGHHGPEWYSLRARLATAYGAAGIFRSFGL</sequence>
<keyword evidence="2" id="KW-1185">Reference proteome</keyword>
<dbReference type="Proteomes" id="UP001217754">
    <property type="component" value="Chromosome 3"/>
</dbReference>
<evidence type="ECO:0000313" key="1">
    <source>
        <dbReference type="EMBL" id="WFD39357.1"/>
    </source>
</evidence>
<gene>
    <name evidence="1" type="ORF">MJAP1_002330</name>
</gene>
<organism evidence="1 2">
    <name type="scientific">Malassezia japonica</name>
    <dbReference type="NCBI Taxonomy" id="223818"/>
    <lineage>
        <taxon>Eukaryota</taxon>
        <taxon>Fungi</taxon>
        <taxon>Dikarya</taxon>
        <taxon>Basidiomycota</taxon>
        <taxon>Ustilaginomycotina</taxon>
        <taxon>Malasseziomycetes</taxon>
        <taxon>Malasseziales</taxon>
        <taxon>Malasseziaceae</taxon>
        <taxon>Malassezia</taxon>
    </lineage>
</organism>
<name>A0AAF0JA20_9BASI</name>
<dbReference type="AlphaFoldDB" id="A0AAF0JA20"/>
<dbReference type="RefSeq" id="XP_060122254.1">
    <property type="nucleotide sequence ID" value="XM_060266271.1"/>
</dbReference>
<protein>
    <recommendedName>
        <fullName evidence="3">Ubiquinone biosynthesis protein</fullName>
    </recommendedName>
</protein>
<accession>A0AAF0JA20</accession>
<dbReference type="EMBL" id="CP119960">
    <property type="protein sequence ID" value="WFD39357.1"/>
    <property type="molecule type" value="Genomic_DNA"/>
</dbReference>
<reference evidence="1" key="1">
    <citation type="submission" date="2023-03" db="EMBL/GenBank/DDBJ databases">
        <title>Mating type loci evolution in Malassezia.</title>
        <authorList>
            <person name="Coelho M.A."/>
        </authorList>
    </citation>
    <scope>NUCLEOTIDE SEQUENCE</scope>
    <source>
        <strain evidence="1">CBS 9431</strain>
    </source>
</reference>
<proteinExistence type="predicted"/>
<dbReference type="GeneID" id="85225981"/>
<evidence type="ECO:0008006" key="3">
    <source>
        <dbReference type="Google" id="ProtNLM"/>
    </source>
</evidence>